<gene>
    <name evidence="1" type="ORF">D0368_00012</name>
</gene>
<reference evidence="1" key="1">
    <citation type="journal article" date="2018" name="Vet. Microbiol.">
        <title>Characterization of plasmids harboring blaCTX-M genes in Escherichia coli from French pigs.</title>
        <authorList>
            <person name="Lucas P."/>
            <person name="Jouy E."/>
            <person name="Le Devendec L."/>
            <person name="de Boisseson C."/>
            <person name="Perrin-Guyomard A."/>
            <person name="Jove T."/>
            <person name="Blanchard Y."/>
            <person name="Touzain F."/>
            <person name="Kempf I."/>
        </authorList>
    </citation>
    <scope>NUCLEOTIDE SEQUENCE</scope>
    <source>
        <strain evidence="1">12-034</strain>
        <plasmid evidence="1">p12-034</plasmid>
    </source>
</reference>
<dbReference type="EMBL" id="MH847075">
    <property type="protein sequence ID" value="AYU68779.1"/>
    <property type="molecule type" value="Genomic_DNA"/>
</dbReference>
<sequence>MQHQAVLLIQQYTVLQVCQPAGERDIFRRYSTTSGSRHSGALFRADIFSDLQKSGTSGQKQLNTFICGAAIKRCNCTAGQSFNLSDLCRFTRKIHTIRAPVWHGNSPLTCGLHQAVPHLLPGDRIRMQVRPRSRSAWRRNDET</sequence>
<dbReference type="AlphaFoldDB" id="A0A3G4RSS9"/>
<proteinExistence type="predicted"/>
<name>A0A3G4RSS9_ECOLX</name>
<evidence type="ECO:0000313" key="1">
    <source>
        <dbReference type="EMBL" id="AYU68779.1"/>
    </source>
</evidence>
<organism evidence="1">
    <name type="scientific">Escherichia coli</name>
    <dbReference type="NCBI Taxonomy" id="562"/>
    <lineage>
        <taxon>Bacteria</taxon>
        <taxon>Pseudomonadati</taxon>
        <taxon>Pseudomonadota</taxon>
        <taxon>Gammaproteobacteria</taxon>
        <taxon>Enterobacterales</taxon>
        <taxon>Enterobacteriaceae</taxon>
        <taxon>Escherichia</taxon>
    </lineage>
</organism>
<keyword evidence="1" id="KW-0614">Plasmid</keyword>
<protein>
    <submittedName>
        <fullName evidence="1">Uncharacterized protein</fullName>
    </submittedName>
</protein>
<geneLocation type="plasmid" evidence="1">
    <name>p12-034</name>
</geneLocation>
<accession>A0A3G4RSS9</accession>